<feature type="region of interest" description="Disordered" evidence="1">
    <location>
        <begin position="236"/>
        <end position="259"/>
    </location>
</feature>
<sequence length="345" mass="38625">MSTPTGSGPSDGNEGDRRKSLGKYVKRMSSVFKREKSSKSVAPATATASSSAAAPATPATPAPARKEEPVTQELNRSALQHERARALFEKYGLTLETNDWIAPPAHPISVQRVEKPIRMRVHRNCHHCGTTFGADKTCSKCEHKRCKKCPRYPKKKAPAEKGKQKEAGPERPKKKKLLTVQSKTGGELVYQPVRQRVRRTCHKCEALFIPPTATVCESCRHVRCTKCPREPAKLNKWPRGYPGDAEPESDSEAEQEQQNVRRIWRKPRTRVRWECEECQSLFIEGIPQCPGCGHERCDKCTRKPLKRVKKDADFSPDVIRAVEAKLRALHVDQGDDTQASGAEAT</sequence>
<feature type="compositionally biased region" description="Acidic residues" evidence="1">
    <location>
        <begin position="245"/>
        <end position="255"/>
    </location>
</feature>
<feature type="compositionally biased region" description="Low complexity" evidence="1">
    <location>
        <begin position="42"/>
        <end position="63"/>
    </location>
</feature>
<dbReference type="EMBL" id="KZ678142">
    <property type="protein sequence ID" value="PSN62302.1"/>
    <property type="molecule type" value="Genomic_DNA"/>
</dbReference>
<feature type="region of interest" description="Disordered" evidence="1">
    <location>
        <begin position="1"/>
        <end position="71"/>
    </location>
</feature>
<evidence type="ECO:0000256" key="1">
    <source>
        <dbReference type="SAM" id="MobiDB-lite"/>
    </source>
</evidence>
<organism evidence="2 3">
    <name type="scientific">Corynespora cassiicola Philippines</name>
    <dbReference type="NCBI Taxonomy" id="1448308"/>
    <lineage>
        <taxon>Eukaryota</taxon>
        <taxon>Fungi</taxon>
        <taxon>Dikarya</taxon>
        <taxon>Ascomycota</taxon>
        <taxon>Pezizomycotina</taxon>
        <taxon>Dothideomycetes</taxon>
        <taxon>Pleosporomycetidae</taxon>
        <taxon>Pleosporales</taxon>
        <taxon>Corynesporascaceae</taxon>
        <taxon>Corynespora</taxon>
    </lineage>
</organism>
<reference evidence="2 3" key="1">
    <citation type="journal article" date="2018" name="Front. Microbiol.">
        <title>Genome-Wide Analysis of Corynespora cassiicola Leaf Fall Disease Putative Effectors.</title>
        <authorList>
            <person name="Lopez D."/>
            <person name="Ribeiro S."/>
            <person name="Label P."/>
            <person name="Fumanal B."/>
            <person name="Venisse J.S."/>
            <person name="Kohler A."/>
            <person name="de Oliveira R.R."/>
            <person name="Labutti K."/>
            <person name="Lipzen A."/>
            <person name="Lail K."/>
            <person name="Bauer D."/>
            <person name="Ohm R.A."/>
            <person name="Barry K.W."/>
            <person name="Spatafora J."/>
            <person name="Grigoriev I.V."/>
            <person name="Martin F.M."/>
            <person name="Pujade-Renaud V."/>
        </authorList>
    </citation>
    <scope>NUCLEOTIDE SEQUENCE [LARGE SCALE GENOMIC DNA]</scope>
    <source>
        <strain evidence="2 3">Philippines</strain>
    </source>
</reference>
<dbReference type="Proteomes" id="UP000240883">
    <property type="component" value="Unassembled WGS sequence"/>
</dbReference>
<dbReference type="InterPro" id="IPR013083">
    <property type="entry name" value="Znf_RING/FYVE/PHD"/>
</dbReference>
<dbReference type="Gene3D" id="3.30.40.10">
    <property type="entry name" value="Zinc/RING finger domain, C3HC4 (zinc finger)"/>
    <property type="match status" value="1"/>
</dbReference>
<feature type="compositionally biased region" description="Basic and acidic residues" evidence="1">
    <location>
        <begin position="157"/>
        <end position="171"/>
    </location>
</feature>
<protein>
    <submittedName>
        <fullName evidence="2">Uncharacterized protein</fullName>
    </submittedName>
</protein>
<dbReference type="OrthoDB" id="5370011at2759"/>
<feature type="compositionally biased region" description="Polar residues" evidence="1">
    <location>
        <begin position="1"/>
        <end position="10"/>
    </location>
</feature>
<dbReference type="AlphaFoldDB" id="A0A2T2NA26"/>
<feature type="region of interest" description="Disordered" evidence="1">
    <location>
        <begin position="152"/>
        <end position="182"/>
    </location>
</feature>
<accession>A0A2T2NA26</accession>
<proteinExistence type="predicted"/>
<name>A0A2T2NA26_CORCC</name>
<evidence type="ECO:0000313" key="2">
    <source>
        <dbReference type="EMBL" id="PSN62302.1"/>
    </source>
</evidence>
<evidence type="ECO:0000313" key="3">
    <source>
        <dbReference type="Proteomes" id="UP000240883"/>
    </source>
</evidence>
<keyword evidence="3" id="KW-1185">Reference proteome</keyword>
<gene>
    <name evidence="2" type="ORF">BS50DRAFT_503251</name>
</gene>